<evidence type="ECO:0000256" key="1">
    <source>
        <dbReference type="ARBA" id="ARBA00004370"/>
    </source>
</evidence>
<protein>
    <submittedName>
        <fullName evidence="15">Receptor-like protein kinase 1-like</fullName>
    </submittedName>
</protein>
<evidence type="ECO:0000256" key="4">
    <source>
        <dbReference type="ARBA" id="ARBA00022692"/>
    </source>
</evidence>
<reference evidence="16" key="1">
    <citation type="journal article" date="2016" name="Nature">
        <title>The genome of the seagrass Zostera marina reveals angiosperm adaptation to the sea.</title>
        <authorList>
            <person name="Olsen J.L."/>
            <person name="Rouze P."/>
            <person name="Verhelst B."/>
            <person name="Lin Y.-C."/>
            <person name="Bayer T."/>
            <person name="Collen J."/>
            <person name="Dattolo E."/>
            <person name="De Paoli E."/>
            <person name="Dittami S."/>
            <person name="Maumus F."/>
            <person name="Michel G."/>
            <person name="Kersting A."/>
            <person name="Lauritano C."/>
            <person name="Lohaus R."/>
            <person name="Toepel M."/>
            <person name="Tonon T."/>
            <person name="Vanneste K."/>
            <person name="Amirebrahimi M."/>
            <person name="Brakel J."/>
            <person name="Bostroem C."/>
            <person name="Chovatia M."/>
            <person name="Grimwood J."/>
            <person name="Jenkins J.W."/>
            <person name="Jueterbock A."/>
            <person name="Mraz A."/>
            <person name="Stam W.T."/>
            <person name="Tice H."/>
            <person name="Bornberg-Bauer E."/>
            <person name="Green P.J."/>
            <person name="Pearson G.A."/>
            <person name="Procaccini G."/>
            <person name="Duarte C.M."/>
            <person name="Schmutz J."/>
            <person name="Reusch T.B.H."/>
            <person name="Van de Peer Y."/>
        </authorList>
    </citation>
    <scope>NUCLEOTIDE SEQUENCE [LARGE SCALE GENOMIC DNA]</scope>
    <source>
        <strain evidence="16">cv. Finnish</strain>
    </source>
</reference>
<evidence type="ECO:0000256" key="3">
    <source>
        <dbReference type="ARBA" id="ARBA00022614"/>
    </source>
</evidence>
<gene>
    <name evidence="15" type="ORF">ZOSMA_208G00320</name>
</gene>
<dbReference type="InterPro" id="IPR050994">
    <property type="entry name" value="At_inactive_RLKs"/>
</dbReference>
<comment type="caution">
    <text evidence="15">The sequence shown here is derived from an EMBL/GenBank/DDBJ whole genome shotgun (WGS) entry which is preliminary data.</text>
</comment>
<evidence type="ECO:0000256" key="13">
    <source>
        <dbReference type="SAM" id="SignalP"/>
    </source>
</evidence>
<evidence type="ECO:0000256" key="12">
    <source>
        <dbReference type="SAM" id="Phobius"/>
    </source>
</evidence>
<organism evidence="15 16">
    <name type="scientific">Zostera marina</name>
    <name type="common">Eelgrass</name>
    <dbReference type="NCBI Taxonomy" id="29655"/>
    <lineage>
        <taxon>Eukaryota</taxon>
        <taxon>Viridiplantae</taxon>
        <taxon>Streptophyta</taxon>
        <taxon>Embryophyta</taxon>
        <taxon>Tracheophyta</taxon>
        <taxon>Spermatophyta</taxon>
        <taxon>Magnoliopsida</taxon>
        <taxon>Liliopsida</taxon>
        <taxon>Zosteraceae</taxon>
        <taxon>Zostera</taxon>
    </lineage>
</organism>
<dbReference type="Gene3D" id="3.80.10.10">
    <property type="entry name" value="Ribonuclease Inhibitor"/>
    <property type="match status" value="2"/>
</dbReference>
<evidence type="ECO:0000313" key="15">
    <source>
        <dbReference type="EMBL" id="KMZ69739.1"/>
    </source>
</evidence>
<feature type="chain" id="PRO_5005528016" evidence="13">
    <location>
        <begin position="25"/>
        <end position="647"/>
    </location>
</feature>
<keyword evidence="15" id="KW-0418">Kinase</keyword>
<feature type="domain" description="Protein kinase" evidence="14">
    <location>
        <begin position="345"/>
        <end position="617"/>
    </location>
</feature>
<dbReference type="Gene3D" id="1.10.510.10">
    <property type="entry name" value="Transferase(Phosphotransferase) domain 1"/>
    <property type="match status" value="1"/>
</dbReference>
<dbReference type="Proteomes" id="UP000036987">
    <property type="component" value="Unassembled WGS sequence"/>
</dbReference>
<dbReference type="Pfam" id="PF00560">
    <property type="entry name" value="LRR_1"/>
    <property type="match status" value="3"/>
</dbReference>
<dbReference type="FunFam" id="3.80.10.10:FF:000234">
    <property type="entry name" value="Probable inactive receptor kinase RLK902"/>
    <property type="match status" value="1"/>
</dbReference>
<dbReference type="AlphaFoldDB" id="A0A0K9PLB1"/>
<keyword evidence="5 13" id="KW-0732">Signal</keyword>
<keyword evidence="9 12" id="KW-1133">Transmembrane helix</keyword>
<dbReference type="FunFam" id="3.30.200.20:FF:000307">
    <property type="entry name" value="pollen receptor-like kinase 1"/>
    <property type="match status" value="1"/>
</dbReference>
<dbReference type="FunFam" id="1.10.510.10:FF:000095">
    <property type="entry name" value="protein STRUBBELIG-RECEPTOR FAMILY 8"/>
    <property type="match status" value="1"/>
</dbReference>
<dbReference type="Gene3D" id="3.30.200.20">
    <property type="entry name" value="Phosphorylase Kinase, domain 1"/>
    <property type="match status" value="1"/>
</dbReference>
<dbReference type="Pfam" id="PF08263">
    <property type="entry name" value="LRRNT_2"/>
    <property type="match status" value="1"/>
</dbReference>
<evidence type="ECO:0000256" key="10">
    <source>
        <dbReference type="ARBA" id="ARBA00023136"/>
    </source>
</evidence>
<evidence type="ECO:0000313" key="16">
    <source>
        <dbReference type="Proteomes" id="UP000036987"/>
    </source>
</evidence>
<evidence type="ECO:0000256" key="6">
    <source>
        <dbReference type="ARBA" id="ARBA00022737"/>
    </source>
</evidence>
<keyword evidence="7" id="KW-0547">Nucleotide-binding</keyword>
<evidence type="ECO:0000256" key="7">
    <source>
        <dbReference type="ARBA" id="ARBA00022741"/>
    </source>
</evidence>
<dbReference type="OrthoDB" id="4062651at2759"/>
<keyword evidence="10 12" id="KW-0472">Membrane</keyword>
<dbReference type="PANTHER" id="PTHR48010">
    <property type="entry name" value="OS05G0588300 PROTEIN"/>
    <property type="match status" value="1"/>
</dbReference>
<dbReference type="GO" id="GO:0005524">
    <property type="term" value="F:ATP binding"/>
    <property type="evidence" value="ECO:0007669"/>
    <property type="project" value="UniProtKB-KW"/>
</dbReference>
<proteinExistence type="predicted"/>
<dbReference type="PROSITE" id="PS50011">
    <property type="entry name" value="PROTEIN_KINASE_DOM"/>
    <property type="match status" value="1"/>
</dbReference>
<keyword evidence="6" id="KW-0677">Repeat</keyword>
<keyword evidence="15" id="KW-0675">Receptor</keyword>
<dbReference type="InterPro" id="IPR013210">
    <property type="entry name" value="LRR_N_plant-typ"/>
</dbReference>
<dbReference type="InterPro" id="IPR000719">
    <property type="entry name" value="Prot_kinase_dom"/>
</dbReference>
<evidence type="ECO:0000256" key="5">
    <source>
        <dbReference type="ARBA" id="ARBA00022729"/>
    </source>
</evidence>
<keyword evidence="3" id="KW-0433">Leucine-rich repeat</keyword>
<dbReference type="CDD" id="cd14066">
    <property type="entry name" value="STKc_IRAK"/>
    <property type="match status" value="1"/>
</dbReference>
<evidence type="ECO:0000256" key="2">
    <source>
        <dbReference type="ARBA" id="ARBA00022553"/>
    </source>
</evidence>
<feature type="signal peptide" evidence="13">
    <location>
        <begin position="1"/>
        <end position="24"/>
    </location>
</feature>
<dbReference type="PANTHER" id="PTHR48010:SF55">
    <property type="entry name" value="OS01G0607900 PROTEIN"/>
    <property type="match status" value="1"/>
</dbReference>
<dbReference type="GO" id="GO:0004672">
    <property type="term" value="F:protein kinase activity"/>
    <property type="evidence" value="ECO:0007669"/>
    <property type="project" value="InterPro"/>
</dbReference>
<dbReference type="SUPFAM" id="SSF56112">
    <property type="entry name" value="Protein kinase-like (PK-like)"/>
    <property type="match status" value="1"/>
</dbReference>
<dbReference type="GO" id="GO:0016020">
    <property type="term" value="C:membrane"/>
    <property type="evidence" value="ECO:0007669"/>
    <property type="project" value="UniProtKB-SubCell"/>
</dbReference>
<dbReference type="InterPro" id="IPR001611">
    <property type="entry name" value="Leu-rich_rpt"/>
</dbReference>
<feature type="region of interest" description="Disordered" evidence="11">
    <location>
        <begin position="624"/>
        <end position="647"/>
    </location>
</feature>
<comment type="subcellular location">
    <subcellularLocation>
        <location evidence="1">Membrane</location>
    </subcellularLocation>
</comment>
<keyword evidence="2" id="KW-0597">Phosphoprotein</keyword>
<dbReference type="InterPro" id="IPR032675">
    <property type="entry name" value="LRR_dom_sf"/>
</dbReference>
<feature type="compositionally biased region" description="Basic and acidic residues" evidence="11">
    <location>
        <begin position="624"/>
        <end position="636"/>
    </location>
</feature>
<keyword evidence="16" id="KW-1185">Reference proteome</keyword>
<evidence type="ECO:0000256" key="9">
    <source>
        <dbReference type="ARBA" id="ARBA00022989"/>
    </source>
</evidence>
<evidence type="ECO:0000256" key="8">
    <source>
        <dbReference type="ARBA" id="ARBA00022840"/>
    </source>
</evidence>
<feature type="transmembrane region" description="Helical" evidence="12">
    <location>
        <begin position="258"/>
        <end position="283"/>
    </location>
</feature>
<dbReference type="SUPFAM" id="SSF52058">
    <property type="entry name" value="L domain-like"/>
    <property type="match status" value="1"/>
</dbReference>
<accession>A0A0K9PLB1</accession>
<keyword evidence="8" id="KW-0067">ATP-binding</keyword>
<dbReference type="InterPro" id="IPR011009">
    <property type="entry name" value="Kinase-like_dom_sf"/>
</dbReference>
<name>A0A0K9PLB1_ZOSMR</name>
<dbReference type="STRING" id="29655.A0A0K9PLB1"/>
<keyword evidence="15" id="KW-0808">Transferase</keyword>
<keyword evidence="4 12" id="KW-0812">Transmembrane</keyword>
<dbReference type="EMBL" id="LFYR01000753">
    <property type="protein sequence ID" value="KMZ69739.1"/>
    <property type="molecule type" value="Genomic_DNA"/>
</dbReference>
<evidence type="ECO:0000259" key="14">
    <source>
        <dbReference type="PROSITE" id="PS50011"/>
    </source>
</evidence>
<dbReference type="OMA" id="FDAHMDA"/>
<dbReference type="Pfam" id="PF00069">
    <property type="entry name" value="Pkinase"/>
    <property type="match status" value="1"/>
</dbReference>
<evidence type="ECO:0000256" key="11">
    <source>
        <dbReference type="SAM" id="MobiDB-lite"/>
    </source>
</evidence>
<sequence length="647" mass="70312">MASLYLLCIFFLAFVCSLLLPASCDLAEERVALLDFISNVPHESRLSWSTNATTCSWVGVKCDDNQTAVIALRLPGVGLVGPIPPNTLSKLINLRVISLRSNALSGPIPTNLFSNLTLLRSLYLQDNRFSGQIPDSVLLLGRLARLDLSENGFRGTIPFGFNNLTRLTGLFLQGNGFQGKIPSIDIPSLVSFNVSDNKLNGSIPKSLEKFPLSSFSGNLQLCGNPLPECAPFFAPPAPSPADEVPPNSPKKKKKLSKAAIIAISVVGGVLLLSLLLILLFWLIRHRRNRNGSVGEKKVPRVVTGQAVMETGTTSSDIGIGGEKERSKLVFFDNRLYSFDLEDLLRASAEVLGKGIAGTSYKAVLEDGTTVVVKRLKDVVASKREYEVQLEILGKVNHDNIVPLRAYYYSKDEKLLVSDYLPNGSLSAFLHGSRASGKTALDWDNRIRIALATGRGLAHLHRTSQVVHGNIKSSNVLLRPDPDSAALSDFGLSPLFGMAGPACRASGYRAPELLDTRKATDKSDVYSFGVLLLELLTGKAPNQTTVGEETIDLTRWVQSVVKEEWTAEVFDVELVKSGDQNTEEEMVQLLQIAMACVNQIAESRPEIESVVKMIEEIASLCRGEVEDSIRQSSDDRSNGPTPPAAVTP</sequence>